<evidence type="ECO:0000313" key="1">
    <source>
        <dbReference type="EMBL" id="QNT63835.1"/>
    </source>
</evidence>
<proteinExistence type="predicted"/>
<accession>A0A7H1MK49</accession>
<dbReference type="OMA" id="GHGVMAF"/>
<dbReference type="EMBL" id="CP043431">
    <property type="protein sequence ID" value="QNT63835.1"/>
    <property type="molecule type" value="Genomic_DNA"/>
</dbReference>
<name>A0A7H1MK49_9LACO</name>
<protein>
    <submittedName>
        <fullName evidence="1">Uncharacterized protein</fullName>
    </submittedName>
</protein>
<gene>
    <name evidence="1" type="ORF">FY536_00475</name>
</gene>
<organism evidence="1 2">
    <name type="scientific">Weissella koreensis</name>
    <dbReference type="NCBI Taxonomy" id="165096"/>
    <lineage>
        <taxon>Bacteria</taxon>
        <taxon>Bacillati</taxon>
        <taxon>Bacillota</taxon>
        <taxon>Bacilli</taxon>
        <taxon>Lactobacillales</taxon>
        <taxon>Lactobacillaceae</taxon>
        <taxon>Weissella</taxon>
    </lineage>
</organism>
<dbReference type="RefSeq" id="WP_006845480.1">
    <property type="nucleotide sequence ID" value="NZ_CP026847.1"/>
</dbReference>
<reference evidence="1 2" key="1">
    <citation type="submission" date="2019-08" db="EMBL/GenBank/DDBJ databases">
        <authorList>
            <person name="Chang H.C."/>
            <person name="Mun S.Y."/>
        </authorList>
    </citation>
    <scope>NUCLEOTIDE SEQUENCE [LARGE SCALE GENOMIC DNA]</scope>
    <source>
        <strain evidence="1 2">SK</strain>
    </source>
</reference>
<keyword evidence="2" id="KW-1185">Reference proteome</keyword>
<evidence type="ECO:0000313" key="2">
    <source>
        <dbReference type="Proteomes" id="UP000516446"/>
    </source>
</evidence>
<dbReference type="Proteomes" id="UP000516446">
    <property type="component" value="Chromosome"/>
</dbReference>
<sequence>MTIVLIIGAIIIIGILLTIRIKHLVGRRKTEIEIIHSQQLVNEAINYLFKNTTFEHGLKLPKNINSTLTANIWGHNVMAFEIKIYYEQRLDPKELQQHFNNDLKQYCADKNLPKLDTEIAPIVITDLWYDQIHPILHIDVANVSNQQTVAYLHDLKKLNQPFQT</sequence>
<dbReference type="AlphaFoldDB" id="A0A7H1MK49"/>